<reference evidence="2 3" key="1">
    <citation type="submission" date="2019-07" db="EMBL/GenBank/DDBJ databases">
        <title>Microbispora hainanensis DSM 45428.</title>
        <authorList>
            <person name="Thawai C."/>
        </authorList>
    </citation>
    <scope>NUCLEOTIDE SEQUENCE [LARGE SCALE GENOMIC DNA]</scope>
    <source>
        <strain evidence="2 3">DSM 45428</strain>
    </source>
</reference>
<feature type="transmembrane region" description="Helical" evidence="1">
    <location>
        <begin position="120"/>
        <end position="139"/>
    </location>
</feature>
<feature type="transmembrane region" description="Helical" evidence="1">
    <location>
        <begin position="306"/>
        <end position="325"/>
    </location>
</feature>
<feature type="transmembrane region" description="Helical" evidence="1">
    <location>
        <begin position="334"/>
        <end position="353"/>
    </location>
</feature>
<feature type="transmembrane region" description="Helical" evidence="1">
    <location>
        <begin position="203"/>
        <end position="222"/>
    </location>
</feature>
<keyword evidence="1" id="KW-1133">Transmembrane helix</keyword>
<gene>
    <name evidence="2" type="ORF">FLX08_10095</name>
</gene>
<accession>A0A544YYY3</accession>
<feature type="transmembrane region" description="Helical" evidence="1">
    <location>
        <begin position="65"/>
        <end position="82"/>
    </location>
</feature>
<dbReference type="Pfam" id="PF06772">
    <property type="entry name" value="LtrA"/>
    <property type="match status" value="1"/>
</dbReference>
<feature type="transmembrane region" description="Helical" evidence="1">
    <location>
        <begin position="359"/>
        <end position="376"/>
    </location>
</feature>
<keyword evidence="1" id="KW-0812">Transmembrane</keyword>
<sequence>MPLPRWFAERLEPTAPDAELRVSTIELFFDLVFVFTITQLTSLLVDDFARQDGEGFTGQGTVQAILIFGLLWWMYSGYAWLTNTVPPERAARRVLILGGMAGFLIMALAVPRAFSGSGVAFAVGYLVIVLVHAGLYLQATAAIARVVPFNLAATALVFAAAFADPPWNYGLWAAALVLIWLSPIFIGQKGFPLHPAHIVERHGLLVIIVLGESIVAIGIGATDGHPGAALIVAALLGLALTASLWWVYFARDESGPEHALMRAGVVQRTRLILGAYFYAHIPILLGIVATAAGIHKAVGHGHLDLGPAAALAGGTALFLLGDLWFRRVLGPTRTAVRVAAALLAAATVPIGLWSSAAHLGALVVLLIAMICVENVLQRQAATA</sequence>
<feature type="transmembrane region" description="Helical" evidence="1">
    <location>
        <begin position="27"/>
        <end position="45"/>
    </location>
</feature>
<proteinExistence type="predicted"/>
<comment type="caution">
    <text evidence="2">The sequence shown here is derived from an EMBL/GenBank/DDBJ whole genome shotgun (WGS) entry which is preliminary data.</text>
</comment>
<feature type="transmembrane region" description="Helical" evidence="1">
    <location>
        <begin position="94"/>
        <end position="114"/>
    </location>
</feature>
<name>A0A544YYY3_9ACTN</name>
<dbReference type="RefSeq" id="WP_142618143.1">
    <property type="nucleotide sequence ID" value="NZ_VIRM01000009.1"/>
</dbReference>
<dbReference type="AlphaFoldDB" id="A0A544YYY3"/>
<organism evidence="2 3">
    <name type="scientific">Microbispora hainanensis</name>
    <dbReference type="NCBI Taxonomy" id="568844"/>
    <lineage>
        <taxon>Bacteria</taxon>
        <taxon>Bacillati</taxon>
        <taxon>Actinomycetota</taxon>
        <taxon>Actinomycetes</taxon>
        <taxon>Streptosporangiales</taxon>
        <taxon>Streptosporangiaceae</taxon>
        <taxon>Microbispora</taxon>
    </lineage>
</organism>
<protein>
    <submittedName>
        <fullName evidence="2">Low temperature requirement protein A</fullName>
    </submittedName>
</protein>
<evidence type="ECO:0000313" key="3">
    <source>
        <dbReference type="Proteomes" id="UP000316541"/>
    </source>
</evidence>
<feature type="transmembrane region" description="Helical" evidence="1">
    <location>
        <begin position="228"/>
        <end position="250"/>
    </location>
</feature>
<feature type="transmembrane region" description="Helical" evidence="1">
    <location>
        <begin position="146"/>
        <end position="163"/>
    </location>
</feature>
<feature type="transmembrane region" description="Helical" evidence="1">
    <location>
        <begin position="169"/>
        <end position="191"/>
    </location>
</feature>
<evidence type="ECO:0000313" key="2">
    <source>
        <dbReference type="EMBL" id="TQS21925.1"/>
    </source>
</evidence>
<evidence type="ECO:0000256" key="1">
    <source>
        <dbReference type="SAM" id="Phobius"/>
    </source>
</evidence>
<dbReference type="InterPro" id="IPR010640">
    <property type="entry name" value="Low_temperature_requirement_A"/>
</dbReference>
<dbReference type="PANTHER" id="PTHR36840:SF1">
    <property type="entry name" value="BLL5714 PROTEIN"/>
    <property type="match status" value="1"/>
</dbReference>
<dbReference type="PANTHER" id="PTHR36840">
    <property type="entry name" value="BLL5714 PROTEIN"/>
    <property type="match status" value="1"/>
</dbReference>
<keyword evidence="1" id="KW-0472">Membrane</keyword>
<dbReference type="Proteomes" id="UP000316541">
    <property type="component" value="Unassembled WGS sequence"/>
</dbReference>
<feature type="transmembrane region" description="Helical" evidence="1">
    <location>
        <begin position="271"/>
        <end position="294"/>
    </location>
</feature>
<dbReference type="EMBL" id="VIRM01000009">
    <property type="protein sequence ID" value="TQS21925.1"/>
    <property type="molecule type" value="Genomic_DNA"/>
</dbReference>